<keyword evidence="2" id="KW-1185">Reference proteome</keyword>
<sequence>MRITGNPPISSVQGKGGKKRAGGGSDGFFISSEAETAAASTTSSATALGGIDALLALQEVDVQPDERDIASRRGHSLLDALDALRADLLGGLVPTGRLDEMAAVLKDRQPSGDARLDGVIDEIELRVKVELAKLGKFTE</sequence>
<evidence type="ECO:0000313" key="2">
    <source>
        <dbReference type="Proteomes" id="UP000586722"/>
    </source>
</evidence>
<protein>
    <submittedName>
        <fullName evidence="1">Uncharacterized protein</fullName>
    </submittedName>
</protein>
<gene>
    <name evidence="1" type="ORF">GWI72_02695</name>
</gene>
<dbReference type="Pfam" id="PF10768">
    <property type="entry name" value="FliX"/>
    <property type="match status" value="1"/>
</dbReference>
<comment type="caution">
    <text evidence="1">The sequence shown here is derived from an EMBL/GenBank/DDBJ whole genome shotgun (WGS) entry which is preliminary data.</text>
</comment>
<organism evidence="1 2">
    <name type="scientific">Pannonibacter tanglangensis</name>
    <dbReference type="NCBI Taxonomy" id="2750084"/>
    <lineage>
        <taxon>Bacteria</taxon>
        <taxon>Pseudomonadati</taxon>
        <taxon>Pseudomonadota</taxon>
        <taxon>Alphaproteobacteria</taxon>
        <taxon>Hyphomicrobiales</taxon>
        <taxon>Stappiaceae</taxon>
        <taxon>Pannonibacter</taxon>
    </lineage>
</organism>
<dbReference type="GO" id="GO:0044781">
    <property type="term" value="P:bacterial-type flagellum organization"/>
    <property type="evidence" value="ECO:0007669"/>
    <property type="project" value="InterPro"/>
</dbReference>
<dbReference type="Proteomes" id="UP000586722">
    <property type="component" value="Unassembled WGS sequence"/>
</dbReference>
<dbReference type="RefSeq" id="WP_161675519.1">
    <property type="nucleotide sequence ID" value="NZ_JAABLP010000002.1"/>
</dbReference>
<accession>A0A7X5J7V3</accession>
<proteinExistence type="predicted"/>
<dbReference type="EMBL" id="JAABLQ010000001">
    <property type="protein sequence ID" value="NBN77172.1"/>
    <property type="molecule type" value="Genomic_DNA"/>
</dbReference>
<dbReference type="AlphaFoldDB" id="A0A7X5J7V3"/>
<name>A0A7X5J7V3_9HYPH</name>
<evidence type="ECO:0000313" key="1">
    <source>
        <dbReference type="EMBL" id="NBN77172.1"/>
    </source>
</evidence>
<dbReference type="InterPro" id="IPR019704">
    <property type="entry name" value="Flagellar_assmbl_FliX_class2"/>
</dbReference>
<reference evidence="1 2" key="1">
    <citation type="submission" date="2020-01" db="EMBL/GenBank/DDBJ databases">
        <authorList>
            <person name="Peng S.Y."/>
            <person name="Li J."/>
            <person name="Wang M."/>
            <person name="Wang L."/>
            <person name="Wang C.Q."/>
            <person name="Wang J.R."/>
        </authorList>
    </citation>
    <scope>NUCLEOTIDE SEQUENCE [LARGE SCALE GENOMIC DNA]</scope>
    <source>
        <strain evidence="1 2">XCT-53</strain>
    </source>
</reference>